<dbReference type="EMBL" id="AAOF01000002">
    <property type="protein sequence ID" value="EAR22564.1"/>
    <property type="molecule type" value="Genomic_DNA"/>
</dbReference>
<keyword evidence="2" id="KW-1185">Reference proteome</keyword>
<organism evidence="1 2">
    <name type="scientific">Nitrococcus mobilis Nb-231</name>
    <dbReference type="NCBI Taxonomy" id="314278"/>
    <lineage>
        <taxon>Bacteria</taxon>
        <taxon>Pseudomonadati</taxon>
        <taxon>Pseudomonadota</taxon>
        <taxon>Gammaproteobacteria</taxon>
        <taxon>Chromatiales</taxon>
        <taxon>Ectothiorhodospiraceae</taxon>
        <taxon>Nitrococcus</taxon>
    </lineage>
</organism>
<evidence type="ECO:0000313" key="2">
    <source>
        <dbReference type="Proteomes" id="UP000003374"/>
    </source>
</evidence>
<gene>
    <name evidence="1" type="ORF">NB231_08938</name>
</gene>
<reference evidence="1 2" key="1">
    <citation type="submission" date="2006-02" db="EMBL/GenBank/DDBJ databases">
        <authorList>
            <person name="Waterbury J."/>
            <person name="Ferriera S."/>
            <person name="Johnson J."/>
            <person name="Kravitz S."/>
            <person name="Halpern A."/>
            <person name="Remington K."/>
            <person name="Beeson K."/>
            <person name="Tran B."/>
            <person name="Rogers Y.-H."/>
            <person name="Friedman R."/>
            <person name="Venter J.C."/>
        </authorList>
    </citation>
    <scope>NUCLEOTIDE SEQUENCE [LARGE SCALE GENOMIC DNA]</scope>
    <source>
        <strain evidence="1 2">Nb-231</strain>
    </source>
</reference>
<evidence type="ECO:0008006" key="3">
    <source>
        <dbReference type="Google" id="ProtNLM"/>
    </source>
</evidence>
<dbReference type="InterPro" id="IPR012659">
    <property type="entry name" value="CHP02444"/>
</dbReference>
<dbReference type="RefSeq" id="WP_005001627.1">
    <property type="nucleotide sequence ID" value="NZ_CH672427.1"/>
</dbReference>
<comment type="caution">
    <text evidence="1">The sequence shown here is derived from an EMBL/GenBank/DDBJ whole genome shotgun (WGS) entry which is preliminary data.</text>
</comment>
<dbReference type="eggNOG" id="COG5589">
    <property type="taxonomic scope" value="Bacteria"/>
</dbReference>
<dbReference type="OrthoDB" id="5795846at2"/>
<dbReference type="Proteomes" id="UP000003374">
    <property type="component" value="Unassembled WGS sequence"/>
</dbReference>
<dbReference type="Pfam" id="PF09523">
    <property type="entry name" value="DUF2390"/>
    <property type="match status" value="1"/>
</dbReference>
<evidence type="ECO:0000313" key="1">
    <source>
        <dbReference type="EMBL" id="EAR22564.1"/>
    </source>
</evidence>
<protein>
    <recommendedName>
        <fullName evidence="3">TIGR02444 family protein</fullName>
    </recommendedName>
</protein>
<accession>A4BMW5</accession>
<sequence>MSVDTEHNDIDGEARRLWEFALALYEVEAVKQACLSIQARYGLSISLLLGAIWAGANGYGRLGATELETAIRRGVEWHREIIEPLRALRRRLRQLPPQGLERRTERLRHRLLEQELEAERIEQRLFLEDFPPGRPAAPLAERWRDAAANAALLTRKSCPQPEPQALEALSHILQTTFPEVAAAGLAREAEAVWRIG</sequence>
<dbReference type="AlphaFoldDB" id="A4BMW5"/>
<name>A4BMW5_9GAMM</name>
<dbReference type="HOGENOM" id="CLU_119976_0_0_6"/>
<dbReference type="STRING" id="314278.NB231_08938"/>
<dbReference type="NCBIfam" id="TIGR02444">
    <property type="entry name" value="TIGR02444 family protein"/>
    <property type="match status" value="1"/>
</dbReference>
<proteinExistence type="predicted"/>